<dbReference type="InterPro" id="IPR010621">
    <property type="entry name" value="DUF1214"/>
</dbReference>
<reference evidence="2 3" key="1">
    <citation type="journal article" date="2015" name="Stand. Genomic Sci.">
        <title>Genomic Encyclopedia of Bacterial and Archaeal Type Strains, Phase III: the genomes of soil and plant-associated and newly described type strains.</title>
        <authorList>
            <person name="Whitman W.B."/>
            <person name="Woyke T."/>
            <person name="Klenk H.P."/>
            <person name="Zhou Y."/>
            <person name="Lilburn T.G."/>
            <person name="Beck B.J."/>
            <person name="De Vos P."/>
            <person name="Vandamme P."/>
            <person name="Eisen J.A."/>
            <person name="Garrity G."/>
            <person name="Hugenholtz P."/>
            <person name="Kyrpides N.C."/>
        </authorList>
    </citation>
    <scope>NUCLEOTIDE SEQUENCE [LARGE SCALE GENOMIC DNA]</scope>
    <source>
        <strain evidence="2 3">CGMCC 1.7748</strain>
    </source>
</reference>
<dbReference type="EMBL" id="VLKK01000031">
    <property type="protein sequence ID" value="TWH89460.1"/>
    <property type="molecule type" value="Genomic_DNA"/>
</dbReference>
<comment type="caution">
    <text evidence="2">The sequence shown here is derived from an EMBL/GenBank/DDBJ whole genome shotgun (WGS) entry which is preliminary data.</text>
</comment>
<protein>
    <submittedName>
        <fullName evidence="2">Uncharacterized protein DUF1214</fullName>
    </submittedName>
</protein>
<dbReference type="RefSeq" id="WP_021246894.1">
    <property type="nucleotide sequence ID" value="NZ_JACIIY010000037.1"/>
</dbReference>
<dbReference type="AlphaFoldDB" id="A0A562K212"/>
<name>A0A562K212_SPHWJ</name>
<accession>A0A562K212</accession>
<keyword evidence="3" id="KW-1185">Reference proteome</keyword>
<proteinExistence type="predicted"/>
<gene>
    <name evidence="2" type="ORF">IQ35_03836</name>
</gene>
<organism evidence="2 3">
    <name type="scientific">Sphingobium wenxiniae (strain DSM 21828 / CGMCC 1.7748 / JZ-1)</name>
    <dbReference type="NCBI Taxonomy" id="595605"/>
    <lineage>
        <taxon>Bacteria</taxon>
        <taxon>Pseudomonadati</taxon>
        <taxon>Pseudomonadota</taxon>
        <taxon>Alphaproteobacteria</taxon>
        <taxon>Sphingomonadales</taxon>
        <taxon>Sphingomonadaceae</taxon>
        <taxon>Sphingobium</taxon>
    </lineage>
</organism>
<dbReference type="Proteomes" id="UP000316624">
    <property type="component" value="Unassembled WGS sequence"/>
</dbReference>
<feature type="domain" description="DUF1214" evidence="1">
    <location>
        <begin position="314"/>
        <end position="386"/>
    </location>
</feature>
<evidence type="ECO:0000259" key="1">
    <source>
        <dbReference type="Pfam" id="PF06742"/>
    </source>
</evidence>
<evidence type="ECO:0000313" key="3">
    <source>
        <dbReference type="Proteomes" id="UP000316624"/>
    </source>
</evidence>
<evidence type="ECO:0000313" key="2">
    <source>
        <dbReference type="EMBL" id="TWH89460.1"/>
    </source>
</evidence>
<dbReference type="Pfam" id="PF06742">
    <property type="entry name" value="DUF1214"/>
    <property type="match status" value="1"/>
</dbReference>
<sequence>MHDITRRDWLASTIVSLAATASGTSAAVPGERQTGGTVHISPAVDAAWKLYYEKVERTRQAIYSSRFSGRPDVQRAANEYFLSLQAVAYTTFMAPRSAYPLFYVHSRYEPQIFGYGLLNPDFRYRGATVDGARTYRIWGRRGTTRFLDFQVDVAPDGRSGPKSEPKNYRLDNFQAGSDGRFEIIASADPHPGNWIALPGSAPHVAISVREALYDWEHETLTELHIEVQDDKPLPGPLLSEQEFLQRLEVVGDMVGYIAENWGMMLVDLTLRMAEGQRNRFGWQKLPSSAGTNPNANYANCIYDLADDEALLIEFDAPTGLYWGIQLGDVYLRSTDAIYHQSSLNGHQALRSADGKVRIVLSKQDPGVPNWLDSVDNQLGIIQFRQYFTDAVVPLPKTRVVDKRKIVDFLPADTPRISPEQRGKSLRSRRLAMLRHYGY</sequence>